<dbReference type="Pfam" id="PF13360">
    <property type="entry name" value="PQQ_2"/>
    <property type="match status" value="1"/>
</dbReference>
<dbReference type="InterPro" id="IPR011047">
    <property type="entry name" value="Quinoprotein_ADH-like_sf"/>
</dbReference>
<dbReference type="PANTHER" id="PTHR34512">
    <property type="entry name" value="CELL SURFACE PROTEIN"/>
    <property type="match status" value="1"/>
</dbReference>
<dbReference type="PROSITE" id="PS51318">
    <property type="entry name" value="TAT"/>
    <property type="match status" value="1"/>
</dbReference>
<feature type="region of interest" description="Disordered" evidence="1">
    <location>
        <begin position="522"/>
        <end position="566"/>
    </location>
</feature>
<evidence type="ECO:0000259" key="2">
    <source>
        <dbReference type="Pfam" id="PF13360"/>
    </source>
</evidence>
<dbReference type="AlphaFoldDB" id="A0A643JQY9"/>
<dbReference type="Gene3D" id="2.40.128.630">
    <property type="match status" value="1"/>
</dbReference>
<dbReference type="Gene3D" id="2.130.10.10">
    <property type="entry name" value="YVTN repeat-like/Quinoprotein amine dehydrogenase"/>
    <property type="match status" value="1"/>
</dbReference>
<evidence type="ECO:0000313" key="3">
    <source>
        <dbReference type="EMBL" id="KAB1184785.1"/>
    </source>
</evidence>
<dbReference type="EMBL" id="VZUS01000006">
    <property type="protein sequence ID" value="KAB1184785.1"/>
    <property type="molecule type" value="Genomic_DNA"/>
</dbReference>
<name>A0A643JQY9_9EURY</name>
<reference evidence="3" key="1">
    <citation type="submission" date="2019-09" db="EMBL/GenBank/DDBJ databases">
        <title>Genomic analysis of Haloferax sp. CBA1149.</title>
        <authorList>
            <person name="Roh S.W."/>
        </authorList>
    </citation>
    <scope>NUCLEOTIDE SEQUENCE</scope>
    <source>
        <strain evidence="3">CBA1149</strain>
    </source>
</reference>
<dbReference type="SMART" id="SM00564">
    <property type="entry name" value="PQQ"/>
    <property type="match status" value="4"/>
</dbReference>
<evidence type="ECO:0000256" key="1">
    <source>
        <dbReference type="SAM" id="MobiDB-lite"/>
    </source>
</evidence>
<dbReference type="InterPro" id="IPR018391">
    <property type="entry name" value="PQQ_b-propeller_rpt"/>
</dbReference>
<dbReference type="InterPro" id="IPR006311">
    <property type="entry name" value="TAT_signal"/>
</dbReference>
<comment type="caution">
    <text evidence="3">The sequence shown here is derived from an EMBL/GenBank/DDBJ whole genome shotgun (WGS) entry which is preliminary data.</text>
</comment>
<dbReference type="InterPro" id="IPR002372">
    <property type="entry name" value="PQQ_rpt_dom"/>
</dbReference>
<feature type="compositionally biased region" description="Low complexity" evidence="1">
    <location>
        <begin position="536"/>
        <end position="555"/>
    </location>
</feature>
<dbReference type="PANTHER" id="PTHR34512:SF30">
    <property type="entry name" value="OUTER MEMBRANE PROTEIN ASSEMBLY FACTOR BAMB"/>
    <property type="match status" value="1"/>
</dbReference>
<feature type="compositionally biased region" description="Low complexity" evidence="1">
    <location>
        <begin position="397"/>
        <end position="406"/>
    </location>
</feature>
<dbReference type="SUPFAM" id="SSF50998">
    <property type="entry name" value="Quinoprotein alcohol dehydrogenase-like"/>
    <property type="match status" value="1"/>
</dbReference>
<accession>A0A643JQY9</accession>
<protein>
    <submittedName>
        <fullName evidence="3">PQQ-binding-like beta-propeller repeat protein</fullName>
    </submittedName>
</protein>
<feature type="region of interest" description="Disordered" evidence="1">
    <location>
        <begin position="382"/>
        <end position="414"/>
    </location>
</feature>
<feature type="domain" description="Pyrrolo-quinoline quinone repeat" evidence="2">
    <location>
        <begin position="74"/>
        <end position="266"/>
    </location>
</feature>
<proteinExistence type="predicted"/>
<gene>
    <name evidence="3" type="ORF">Hfx1149_17120</name>
</gene>
<dbReference type="InterPro" id="IPR015943">
    <property type="entry name" value="WD40/YVTN_repeat-like_dom_sf"/>
</dbReference>
<sequence>MDLDGSMTPKYSLTRRDILRLSAVGLTASPGLAQLTTPAAAATSAPDILWEREFPQEVSSYTLGANNLFIGGEDGLVEARHLKTGVLLQKFDLNSSVEEMAISEAYFLFTTSSDRLHVINRQTLKEEWRIPTGGEVSGLYIHNDNVIIAADESITMRSLSDGEVKWRTNMSAERATFGDGKLFFRAIDIADGNFGGDTSVYALNVDTGEVAWKIESEAEPSVYDNDQPVDISYSNGRVFASYPSYEFSEYEGTIALDSNNGSLIWNSGYRPEPGYVTNSDVVVDESVDPLSASTGQTLFESNIEAVRNGLALTNDSLFVLGKDKDGIAISSIVPTTGIIEWESRLEHKSWIEFVDLQAGREIITYLSVKEYEYDKVSVRGPLSGDREALSGTRIGADIPDSPSIDPSESREATDQANFNLTASETTVTLGGSTRLQLSAINEVDEEPMTLQLLLEVPSGVDVTNVKDADEGSNQFTAVSEVSPGSEDNIGLNIQVNELGTHVVRAKAVFYYGDKKGESESVELKATVKGTNKTPTSSSSTSGSGSESGNSGVSDSLGPSESSDGGLLDGFIQWLLSITR</sequence>
<organism evidence="3">
    <name type="scientific">Haloferax sp. CBA1149</name>
    <dbReference type="NCBI Taxonomy" id="2650753"/>
    <lineage>
        <taxon>Archaea</taxon>
        <taxon>Methanobacteriati</taxon>
        <taxon>Methanobacteriota</taxon>
        <taxon>Stenosarchaea group</taxon>
        <taxon>Halobacteria</taxon>
        <taxon>Halobacteriales</taxon>
        <taxon>Haloferacaceae</taxon>
        <taxon>Haloferax</taxon>
    </lineage>
</organism>